<comment type="caution">
    <text evidence="1">The sequence shown here is derived from an EMBL/GenBank/DDBJ whole genome shotgun (WGS) entry which is preliminary data.</text>
</comment>
<evidence type="ECO:0000313" key="2">
    <source>
        <dbReference type="Proteomes" id="UP000070589"/>
    </source>
</evidence>
<accession>A0A133U5X1</accession>
<reference evidence="1 2" key="1">
    <citation type="journal article" date="2016" name="Sci. Rep.">
        <title>Metabolic traits of an uncultured archaeal lineage -MSBL1- from brine pools of the Red Sea.</title>
        <authorList>
            <person name="Mwirichia R."/>
            <person name="Alam I."/>
            <person name="Rashid M."/>
            <person name="Vinu M."/>
            <person name="Ba-Alawi W."/>
            <person name="Anthony Kamau A."/>
            <person name="Kamanda Ngugi D."/>
            <person name="Goker M."/>
            <person name="Klenk H.P."/>
            <person name="Bajic V."/>
            <person name="Stingl U."/>
        </authorList>
    </citation>
    <scope>NUCLEOTIDE SEQUENCE [LARGE SCALE GENOMIC DNA]</scope>
    <source>
        <strain evidence="1">SCGC-AAA259D14</strain>
    </source>
</reference>
<gene>
    <name evidence="1" type="ORF">AKJ62_02795</name>
</gene>
<dbReference type="AlphaFoldDB" id="A0A133U5X1"/>
<dbReference type="Proteomes" id="UP000070589">
    <property type="component" value="Unassembled WGS sequence"/>
</dbReference>
<evidence type="ECO:0000313" key="1">
    <source>
        <dbReference type="EMBL" id="KXA89592.1"/>
    </source>
</evidence>
<protein>
    <submittedName>
        <fullName evidence="1">Uncharacterized protein</fullName>
    </submittedName>
</protein>
<organism evidence="1 2">
    <name type="scientific">candidate division MSBL1 archaeon SCGC-AAA259D14</name>
    <dbReference type="NCBI Taxonomy" id="1698261"/>
    <lineage>
        <taxon>Archaea</taxon>
        <taxon>Methanobacteriati</taxon>
        <taxon>Methanobacteriota</taxon>
        <taxon>candidate division MSBL1</taxon>
    </lineage>
</organism>
<name>A0A133U5X1_9EURY</name>
<keyword evidence="2" id="KW-1185">Reference proteome</keyword>
<dbReference type="EMBL" id="LHXL01000030">
    <property type="protein sequence ID" value="KXA89592.1"/>
    <property type="molecule type" value="Genomic_DNA"/>
</dbReference>
<sequence>MYRLNHMEETVCTPVFSDPYGVYLPEDRLQELDLKSGNPVELTFDVDGEEKTILAKVDFRENFNMQKETHALFYGIAQTIHDLPSEGFEKSFGKFKGEKLYEIEIDTYGKLNDYLELVKTQKSRIGEEDLLIGCGFFELFLKGNREIKNLIETPLFKIDKPTFDELLISPPLLSVKKPRTRRKNGLPSHFSISPAIDPASPPTFSPFPFETSFPIF</sequence>
<proteinExistence type="predicted"/>